<gene>
    <name evidence="1" type="ORF">ARMGADRAFT_1067414</name>
</gene>
<dbReference type="EMBL" id="KZ293698">
    <property type="protein sequence ID" value="PBK84451.1"/>
    <property type="molecule type" value="Genomic_DNA"/>
</dbReference>
<name>A0A2H3CN01_ARMGA</name>
<evidence type="ECO:0000313" key="1">
    <source>
        <dbReference type="EMBL" id="PBK84451.1"/>
    </source>
</evidence>
<sequence length="132" mass="14506">MCGAYLSVTRESGIATADPDKLAGVQVSPEAVEPASEGYGMGREVWSMWSVDGSGQHGRLWCGRSWGMDPKPLGAGLCSLEIAEWPEMDACWTEKCPDMEAFSLGVLKEHPVLFMVGLFVNFFFKTPHVLKY</sequence>
<protein>
    <submittedName>
        <fullName evidence="1">Uncharacterized protein</fullName>
    </submittedName>
</protein>
<reference evidence="2" key="1">
    <citation type="journal article" date="2017" name="Nat. Ecol. Evol.">
        <title>Genome expansion and lineage-specific genetic innovations in the forest pathogenic fungi Armillaria.</title>
        <authorList>
            <person name="Sipos G."/>
            <person name="Prasanna A.N."/>
            <person name="Walter M.C."/>
            <person name="O'Connor E."/>
            <person name="Balint B."/>
            <person name="Krizsan K."/>
            <person name="Kiss B."/>
            <person name="Hess J."/>
            <person name="Varga T."/>
            <person name="Slot J."/>
            <person name="Riley R."/>
            <person name="Boka B."/>
            <person name="Rigling D."/>
            <person name="Barry K."/>
            <person name="Lee J."/>
            <person name="Mihaltcheva S."/>
            <person name="LaButti K."/>
            <person name="Lipzen A."/>
            <person name="Waldron R."/>
            <person name="Moloney N.M."/>
            <person name="Sperisen C."/>
            <person name="Kredics L."/>
            <person name="Vagvoelgyi C."/>
            <person name="Patrignani A."/>
            <person name="Fitzpatrick D."/>
            <person name="Nagy I."/>
            <person name="Doyle S."/>
            <person name="Anderson J.B."/>
            <person name="Grigoriev I.V."/>
            <person name="Gueldener U."/>
            <person name="Muensterkoetter M."/>
            <person name="Nagy L.G."/>
        </authorList>
    </citation>
    <scope>NUCLEOTIDE SEQUENCE [LARGE SCALE GENOMIC DNA]</scope>
    <source>
        <strain evidence="2">Ar21-2</strain>
    </source>
</reference>
<organism evidence="1 2">
    <name type="scientific">Armillaria gallica</name>
    <name type="common">Bulbous honey fungus</name>
    <name type="synonym">Armillaria bulbosa</name>
    <dbReference type="NCBI Taxonomy" id="47427"/>
    <lineage>
        <taxon>Eukaryota</taxon>
        <taxon>Fungi</taxon>
        <taxon>Dikarya</taxon>
        <taxon>Basidiomycota</taxon>
        <taxon>Agaricomycotina</taxon>
        <taxon>Agaricomycetes</taxon>
        <taxon>Agaricomycetidae</taxon>
        <taxon>Agaricales</taxon>
        <taxon>Marasmiineae</taxon>
        <taxon>Physalacriaceae</taxon>
        <taxon>Armillaria</taxon>
    </lineage>
</organism>
<dbReference type="Proteomes" id="UP000217790">
    <property type="component" value="Unassembled WGS sequence"/>
</dbReference>
<dbReference type="AlphaFoldDB" id="A0A2H3CN01"/>
<accession>A0A2H3CN01</accession>
<keyword evidence="2" id="KW-1185">Reference proteome</keyword>
<proteinExistence type="predicted"/>
<dbReference type="InParanoid" id="A0A2H3CN01"/>
<evidence type="ECO:0000313" key="2">
    <source>
        <dbReference type="Proteomes" id="UP000217790"/>
    </source>
</evidence>